<name>A0ABM9DA36_9BACT</name>
<keyword evidence="2" id="KW-0808">Transferase</keyword>
<dbReference type="GO" id="GO:0032259">
    <property type="term" value="P:methylation"/>
    <property type="evidence" value="ECO:0007669"/>
    <property type="project" value="UniProtKB-KW"/>
</dbReference>
<reference evidence="2 3" key="1">
    <citation type="submission" date="2022-03" db="EMBL/GenBank/DDBJ databases">
        <authorList>
            <person name="Koch H."/>
        </authorList>
    </citation>
    <scope>NUCLEOTIDE SEQUENCE [LARGE SCALE GENOMIC DNA]</scope>
    <source>
        <strain evidence="2 3">G1</strain>
    </source>
</reference>
<organism evidence="2 3">
    <name type="scientific">Trichlorobacter ammonificans</name>
    <dbReference type="NCBI Taxonomy" id="2916410"/>
    <lineage>
        <taxon>Bacteria</taxon>
        <taxon>Pseudomonadati</taxon>
        <taxon>Thermodesulfobacteriota</taxon>
        <taxon>Desulfuromonadia</taxon>
        <taxon>Geobacterales</taxon>
        <taxon>Geobacteraceae</taxon>
        <taxon>Trichlorobacter</taxon>
    </lineage>
</organism>
<dbReference type="InterPro" id="IPR029063">
    <property type="entry name" value="SAM-dependent_MTases_sf"/>
</dbReference>
<dbReference type="SUPFAM" id="SSF53335">
    <property type="entry name" value="S-adenosyl-L-methionine-dependent methyltransferases"/>
    <property type="match status" value="1"/>
</dbReference>
<dbReference type="EMBL" id="OW150024">
    <property type="protein sequence ID" value="CAH2031647.1"/>
    <property type="molecule type" value="Genomic_DNA"/>
</dbReference>
<evidence type="ECO:0000259" key="1">
    <source>
        <dbReference type="PROSITE" id="PS50123"/>
    </source>
</evidence>
<accession>A0ABM9DA36</accession>
<dbReference type="Proteomes" id="UP001295463">
    <property type="component" value="Chromosome"/>
</dbReference>
<gene>
    <name evidence="2" type="primary">cheR</name>
    <name evidence="2" type="ORF">GEAMG1_1815</name>
</gene>
<dbReference type="PRINTS" id="PR00996">
    <property type="entry name" value="CHERMTFRASE"/>
</dbReference>
<dbReference type="Gene3D" id="3.40.50.150">
    <property type="entry name" value="Vaccinia Virus protein VP39"/>
    <property type="match status" value="1"/>
</dbReference>
<evidence type="ECO:0000313" key="3">
    <source>
        <dbReference type="Proteomes" id="UP001295463"/>
    </source>
</evidence>
<dbReference type="InterPro" id="IPR000780">
    <property type="entry name" value="CheR_MeTrfase"/>
</dbReference>
<sequence>MTDDELTSLEIRLLLEGVYQVYGYDFRDYAEASLHRRLAQWLPGSGFATFSEAQSQILRNRPLFDSLLRGITVNVSEMFRDPIFFKAVRTQVVPHLKTYPFVKIWHAGCASGEEAYSMAILLQEEGLAGRFRIYATDINQEVIRRAQEGIYPLQEMQRFTRNYQQGGGSASFADYYTARYDHAILNGSLRDSIVFAAHNLAADADFGDMNLILCRNVMIYFRQRLKERVLTLFDRCLLPGGFLCLGAKETLDNRSIAGRYELLAPRVQIYRKRYAQN</sequence>
<dbReference type="Pfam" id="PF03705">
    <property type="entry name" value="CheR_N"/>
    <property type="match status" value="1"/>
</dbReference>
<dbReference type="EC" id="2.1.1.-" evidence="2"/>
<dbReference type="InterPro" id="IPR022642">
    <property type="entry name" value="CheR_C"/>
</dbReference>
<dbReference type="PANTHER" id="PTHR24422:SF8">
    <property type="entry name" value="CHEMOTAXIS PROTEIN"/>
    <property type="match status" value="1"/>
</dbReference>
<proteinExistence type="predicted"/>
<dbReference type="SMART" id="SM00138">
    <property type="entry name" value="MeTrc"/>
    <property type="match status" value="1"/>
</dbReference>
<keyword evidence="3" id="KW-1185">Reference proteome</keyword>
<dbReference type="PROSITE" id="PS50123">
    <property type="entry name" value="CHER"/>
    <property type="match status" value="1"/>
</dbReference>
<dbReference type="Pfam" id="PF01739">
    <property type="entry name" value="CheR"/>
    <property type="match status" value="1"/>
</dbReference>
<feature type="domain" description="CheR-type methyltransferase" evidence="1">
    <location>
        <begin position="1"/>
        <end position="273"/>
    </location>
</feature>
<dbReference type="InterPro" id="IPR022641">
    <property type="entry name" value="CheR_N"/>
</dbReference>
<dbReference type="SUPFAM" id="SSF47757">
    <property type="entry name" value="Chemotaxis receptor methyltransferase CheR, N-terminal domain"/>
    <property type="match status" value="1"/>
</dbReference>
<protein>
    <submittedName>
        <fullName evidence="2">Methyltransferase Cher3</fullName>
        <ecNumber evidence="2">2.1.1.-</ecNumber>
    </submittedName>
</protein>
<keyword evidence="2" id="KW-0489">Methyltransferase</keyword>
<evidence type="ECO:0000313" key="2">
    <source>
        <dbReference type="EMBL" id="CAH2031647.1"/>
    </source>
</evidence>
<dbReference type="InterPro" id="IPR050903">
    <property type="entry name" value="Bact_Chemotaxis_MeTrfase"/>
</dbReference>
<dbReference type="RefSeq" id="WP_305732458.1">
    <property type="nucleotide sequence ID" value="NZ_OW150024.1"/>
</dbReference>
<dbReference type="GO" id="GO:0008168">
    <property type="term" value="F:methyltransferase activity"/>
    <property type="evidence" value="ECO:0007669"/>
    <property type="project" value="UniProtKB-KW"/>
</dbReference>
<dbReference type="PANTHER" id="PTHR24422">
    <property type="entry name" value="CHEMOTAXIS PROTEIN METHYLTRANSFERASE"/>
    <property type="match status" value="1"/>
</dbReference>